<dbReference type="PANTHER" id="PTHR42678">
    <property type="entry name" value="AMIDASE"/>
    <property type="match status" value="1"/>
</dbReference>
<dbReference type="PANTHER" id="PTHR42678:SF34">
    <property type="entry name" value="OS04G0183300 PROTEIN"/>
    <property type="match status" value="1"/>
</dbReference>
<dbReference type="EMBL" id="UINC01015204">
    <property type="protein sequence ID" value="SVA64191.1"/>
    <property type="molecule type" value="Genomic_DNA"/>
</dbReference>
<sequence length="530" mass="56650">MLCLLWVLQGCSYTSAPAPAVFPAPNRTIDVVELTTKQIQAAYAAGEYTAVELTQAFLDRIELHEGHYNAMISMNPDALAVAAALDREYASGRLRSPLHGVPVVIKDNLDYSGLVTTAGYSGFSAATGGVDMIPSDDAAAVERLRDAGAIVLGKTNLPDFAGDGTRTKSSVAGVTLNAYDVTRAPGGSSGGTATAVNASFAVLGLGTETGGSIQNPAAAQALVGVKPTFGLVPLEGVVPISGTYLDVVGPMAKTVYDAAVTLDVLAGPTQEDLATYASVGHMPNGGYAAQLSTAALQGKRFGLVGSGWREQWLPLARETEVLYERAIAQLRAQGAQAVMDPFMNSEFVQLYGERPRVPSVGSHDMLVYLQGLGDGAAFNSIEEWEVLTGQDFRGRRDRQPPTRPSATEEGDSYQAWRREIRGLFRAVLEIYDLDGLFFPQGGAPIRDLVEDPERPDFSPNNHPELPSNIINELGVPVVTVPFAYYDDGTPFVLALIGDMWTEADLLAYAYDFEQATTARIPPKLTARERR</sequence>
<dbReference type="Gene3D" id="3.90.1300.10">
    <property type="entry name" value="Amidase signature (AS) domain"/>
    <property type="match status" value="1"/>
</dbReference>
<dbReference type="InterPro" id="IPR036928">
    <property type="entry name" value="AS_sf"/>
</dbReference>
<evidence type="ECO:0000259" key="2">
    <source>
        <dbReference type="Pfam" id="PF01425"/>
    </source>
</evidence>
<protein>
    <recommendedName>
        <fullName evidence="2">Amidase domain-containing protein</fullName>
    </recommendedName>
</protein>
<proteinExistence type="predicted"/>
<dbReference type="SUPFAM" id="SSF75304">
    <property type="entry name" value="Amidase signature (AS) enzymes"/>
    <property type="match status" value="1"/>
</dbReference>
<dbReference type="AlphaFoldDB" id="A0A381XI93"/>
<dbReference type="InterPro" id="IPR023631">
    <property type="entry name" value="Amidase_dom"/>
</dbReference>
<name>A0A381XI93_9ZZZZ</name>
<accession>A0A381XI93</accession>
<organism evidence="3">
    <name type="scientific">marine metagenome</name>
    <dbReference type="NCBI Taxonomy" id="408172"/>
    <lineage>
        <taxon>unclassified sequences</taxon>
        <taxon>metagenomes</taxon>
        <taxon>ecological metagenomes</taxon>
    </lineage>
</organism>
<evidence type="ECO:0000313" key="3">
    <source>
        <dbReference type="EMBL" id="SVA64191.1"/>
    </source>
</evidence>
<reference evidence="3" key="1">
    <citation type="submission" date="2018-05" db="EMBL/GenBank/DDBJ databases">
        <authorList>
            <person name="Lanie J.A."/>
            <person name="Ng W.-L."/>
            <person name="Kazmierczak K.M."/>
            <person name="Andrzejewski T.M."/>
            <person name="Davidsen T.M."/>
            <person name="Wayne K.J."/>
            <person name="Tettelin H."/>
            <person name="Glass J.I."/>
            <person name="Rusch D."/>
            <person name="Podicherti R."/>
            <person name="Tsui H.-C.T."/>
            <person name="Winkler M.E."/>
        </authorList>
    </citation>
    <scope>NUCLEOTIDE SEQUENCE</scope>
</reference>
<dbReference type="Pfam" id="PF01425">
    <property type="entry name" value="Amidase"/>
    <property type="match status" value="1"/>
</dbReference>
<feature type="domain" description="Amidase" evidence="2">
    <location>
        <begin position="52"/>
        <end position="506"/>
    </location>
</feature>
<evidence type="ECO:0000256" key="1">
    <source>
        <dbReference type="SAM" id="MobiDB-lite"/>
    </source>
</evidence>
<feature type="region of interest" description="Disordered" evidence="1">
    <location>
        <begin position="392"/>
        <end position="411"/>
    </location>
</feature>
<gene>
    <name evidence="3" type="ORF">METZ01_LOCUS117045</name>
</gene>